<dbReference type="HOGENOM" id="CLU_545597_0_0_1"/>
<dbReference type="eggNOG" id="KOG0048">
    <property type="taxonomic scope" value="Eukaryota"/>
</dbReference>
<organism evidence="5 6">
    <name type="scientific">Leersia perrieri</name>
    <dbReference type="NCBI Taxonomy" id="77586"/>
    <lineage>
        <taxon>Eukaryota</taxon>
        <taxon>Viridiplantae</taxon>
        <taxon>Streptophyta</taxon>
        <taxon>Embryophyta</taxon>
        <taxon>Tracheophyta</taxon>
        <taxon>Spermatophyta</taxon>
        <taxon>Magnoliopsida</taxon>
        <taxon>Liliopsida</taxon>
        <taxon>Poales</taxon>
        <taxon>Poaceae</taxon>
        <taxon>BOP clade</taxon>
        <taxon>Oryzoideae</taxon>
        <taxon>Oryzeae</taxon>
        <taxon>Oryzinae</taxon>
        <taxon>Leersia</taxon>
    </lineage>
</organism>
<feature type="region of interest" description="Disordered" evidence="2">
    <location>
        <begin position="301"/>
        <end position="342"/>
    </location>
</feature>
<feature type="region of interest" description="Disordered" evidence="2">
    <location>
        <begin position="390"/>
        <end position="409"/>
    </location>
</feature>
<dbReference type="InterPro" id="IPR017930">
    <property type="entry name" value="Myb_dom"/>
</dbReference>
<dbReference type="PANTHER" id="PTHR45614:SF33">
    <property type="entry name" value="OS02G0271900 PROTEIN"/>
    <property type="match status" value="1"/>
</dbReference>
<evidence type="ECO:0000313" key="5">
    <source>
        <dbReference type="EnsemblPlants" id="LPERR02G09860.7"/>
    </source>
</evidence>
<evidence type="ECO:0000256" key="1">
    <source>
        <dbReference type="ARBA" id="ARBA00023125"/>
    </source>
</evidence>
<reference evidence="5 6" key="1">
    <citation type="submission" date="2012-08" db="EMBL/GenBank/DDBJ databases">
        <title>Oryza genome evolution.</title>
        <authorList>
            <person name="Wing R.A."/>
        </authorList>
    </citation>
    <scope>NUCLEOTIDE SEQUENCE</scope>
</reference>
<keyword evidence="6" id="KW-1185">Reference proteome</keyword>
<reference evidence="5" key="3">
    <citation type="submission" date="2015-04" db="UniProtKB">
        <authorList>
            <consortium name="EnsemblPlants"/>
        </authorList>
    </citation>
    <scope>IDENTIFICATION</scope>
</reference>
<dbReference type="STRING" id="77586.A0A0D9VEM2"/>
<dbReference type="InterPro" id="IPR009057">
    <property type="entry name" value="Homeodomain-like_sf"/>
</dbReference>
<dbReference type="SUPFAM" id="SSF46689">
    <property type="entry name" value="Homeodomain-like"/>
    <property type="match status" value="1"/>
</dbReference>
<accession>A0A0D9VEM2</accession>
<evidence type="ECO:0008006" key="7">
    <source>
        <dbReference type="Google" id="ProtNLM"/>
    </source>
</evidence>
<proteinExistence type="predicted"/>
<dbReference type="InterPro" id="IPR050560">
    <property type="entry name" value="MYB_TF"/>
</dbReference>
<dbReference type="Pfam" id="PF00249">
    <property type="entry name" value="Myb_DNA-binding"/>
    <property type="match status" value="1"/>
</dbReference>
<sequence length="594" mass="65523">MPSQPCQKQVVGSCFYCLTITRRERTAQISPLLQPVPSDQPHLAPALHFLVLAAVQAKSSSAPQAQKRRFHPLFHPPPQTLFSPKHPPLASSPSACTRSFGLAMGDAPGGFGESNDVYAAMSLSGEGDTLKGTYKHCQEEQLGKIGAGGPCKKHFQNVKDKFNIEKSGKTRQPWSREESDFNFFCFLYEDKILIQMINSGQTNWGTVACAIPGRNAQQCRLRWTCTLDPAINKQAWSQEEELRLIRAQQTYGNKWSAMVEHFPGRTNNAIKEHWRGPMKRKLNSYLSSGFLEKIPDLPASLKSKHGARSKSSGLFEKSSGLPENLSVSQNSDSDILQQCDGSSDENQLLSDIQGRLKSKQGTSSKSKQGASSKCDGSSDENQLLSDLRSSLKSKQGASSKRDNSSDEDELLSGLRARLKSKQGTNKKSKQEFIKPRENTDQSEGECAEFMCTKGPDTDSVDVSQRIKDRVNERKRARKRLVLLSSPVELKVSAMAKSERPQQEGKQMSPEVNIISPPAILQEFSPEVPSECEKMVEPLVADCKQAKNVCSSLKTSDPCTLEQHLADISDLLDMSYCDGLMIIPPAGCANDDCFV</sequence>
<feature type="domain" description="Myb-like" evidence="3">
    <location>
        <begin position="228"/>
        <end position="278"/>
    </location>
</feature>
<dbReference type="EnsemblPlants" id="LPERR02G09860.7">
    <property type="protein sequence ID" value="LPERR02G09860.7"/>
    <property type="gene ID" value="LPERR02G09860"/>
</dbReference>
<dbReference type="GO" id="GO:0000981">
    <property type="term" value="F:DNA-binding transcription factor activity, RNA polymerase II-specific"/>
    <property type="evidence" value="ECO:0007669"/>
    <property type="project" value="TreeGrafter"/>
</dbReference>
<dbReference type="PROSITE" id="PS50090">
    <property type="entry name" value="MYB_LIKE"/>
    <property type="match status" value="2"/>
</dbReference>
<dbReference type="CDD" id="cd00167">
    <property type="entry name" value="SANT"/>
    <property type="match status" value="2"/>
</dbReference>
<evidence type="ECO:0000259" key="4">
    <source>
        <dbReference type="PROSITE" id="PS51294"/>
    </source>
</evidence>
<dbReference type="InterPro" id="IPR001005">
    <property type="entry name" value="SANT/Myb"/>
</dbReference>
<dbReference type="GO" id="GO:0000978">
    <property type="term" value="F:RNA polymerase II cis-regulatory region sequence-specific DNA binding"/>
    <property type="evidence" value="ECO:0007669"/>
    <property type="project" value="TreeGrafter"/>
</dbReference>
<reference evidence="6" key="2">
    <citation type="submission" date="2013-12" db="EMBL/GenBank/DDBJ databases">
        <authorList>
            <person name="Yu Y."/>
            <person name="Lee S."/>
            <person name="de Baynast K."/>
            <person name="Wissotski M."/>
            <person name="Liu L."/>
            <person name="Talag J."/>
            <person name="Goicoechea J."/>
            <person name="Angelova A."/>
            <person name="Jetty R."/>
            <person name="Kudrna D."/>
            <person name="Golser W."/>
            <person name="Rivera L."/>
            <person name="Zhang J."/>
            <person name="Wing R."/>
        </authorList>
    </citation>
    <scope>NUCLEOTIDE SEQUENCE</scope>
</reference>
<feature type="domain" description="Myb-like" evidence="3">
    <location>
        <begin position="189"/>
        <end position="227"/>
    </location>
</feature>
<name>A0A0D9VEM2_9ORYZ</name>
<dbReference type="AlphaFoldDB" id="A0A0D9VEM2"/>
<feature type="compositionally biased region" description="Basic and acidic residues" evidence="2">
    <location>
        <begin position="428"/>
        <end position="439"/>
    </location>
</feature>
<feature type="compositionally biased region" description="Polar residues" evidence="2">
    <location>
        <begin position="325"/>
        <end position="342"/>
    </location>
</feature>
<keyword evidence="1" id="KW-0238">DNA-binding</keyword>
<evidence type="ECO:0000256" key="2">
    <source>
        <dbReference type="SAM" id="MobiDB-lite"/>
    </source>
</evidence>
<dbReference type="Gene3D" id="1.10.10.60">
    <property type="entry name" value="Homeodomain-like"/>
    <property type="match status" value="2"/>
</dbReference>
<feature type="region of interest" description="Disordered" evidence="2">
    <location>
        <begin position="62"/>
        <end position="93"/>
    </location>
</feature>
<feature type="compositionally biased region" description="Basic residues" evidence="2">
    <location>
        <begin position="416"/>
        <end position="427"/>
    </location>
</feature>
<protein>
    <recommendedName>
        <fullName evidence="7">Myb-like domain-containing protein</fullName>
    </recommendedName>
</protein>
<dbReference type="PANTHER" id="PTHR45614">
    <property type="entry name" value="MYB PROTEIN-RELATED"/>
    <property type="match status" value="1"/>
</dbReference>
<feature type="domain" description="HTH myb-type" evidence="4">
    <location>
        <begin position="228"/>
        <end position="282"/>
    </location>
</feature>
<feature type="region of interest" description="Disordered" evidence="2">
    <location>
        <begin position="416"/>
        <end position="444"/>
    </location>
</feature>
<dbReference type="Gramene" id="LPERR02G09860.7">
    <property type="protein sequence ID" value="LPERR02G09860.7"/>
    <property type="gene ID" value="LPERR02G09860"/>
</dbReference>
<feature type="compositionally biased region" description="Low complexity" evidence="2">
    <location>
        <begin position="359"/>
        <end position="373"/>
    </location>
</feature>
<feature type="region of interest" description="Disordered" evidence="2">
    <location>
        <begin position="355"/>
        <end position="381"/>
    </location>
</feature>
<dbReference type="Proteomes" id="UP000032180">
    <property type="component" value="Chromosome 2"/>
</dbReference>
<evidence type="ECO:0000313" key="6">
    <source>
        <dbReference type="Proteomes" id="UP000032180"/>
    </source>
</evidence>
<dbReference type="SMART" id="SM00717">
    <property type="entry name" value="SANT"/>
    <property type="match status" value="2"/>
</dbReference>
<dbReference type="GO" id="GO:0005634">
    <property type="term" value="C:nucleus"/>
    <property type="evidence" value="ECO:0007669"/>
    <property type="project" value="TreeGrafter"/>
</dbReference>
<dbReference type="PROSITE" id="PS51294">
    <property type="entry name" value="HTH_MYB"/>
    <property type="match status" value="1"/>
</dbReference>
<evidence type="ECO:0000259" key="3">
    <source>
        <dbReference type="PROSITE" id="PS50090"/>
    </source>
</evidence>